<keyword evidence="2" id="KW-1185">Reference proteome</keyword>
<accession>A0ABR9VPY6</accession>
<dbReference type="RefSeq" id="WP_194019262.1">
    <property type="nucleotide sequence ID" value="NZ_JADEVV010000012.1"/>
</dbReference>
<dbReference type="Proteomes" id="UP000658720">
    <property type="component" value="Unassembled WGS sequence"/>
</dbReference>
<organism evidence="1 2">
    <name type="scientific">Synechocystis salina LEGE 00031</name>
    <dbReference type="NCBI Taxonomy" id="1828736"/>
    <lineage>
        <taxon>Bacteria</taxon>
        <taxon>Bacillati</taxon>
        <taxon>Cyanobacteriota</taxon>
        <taxon>Cyanophyceae</taxon>
        <taxon>Synechococcales</taxon>
        <taxon>Merismopediaceae</taxon>
        <taxon>Synechocystis</taxon>
    </lineage>
</organism>
<comment type="caution">
    <text evidence="1">The sequence shown here is derived from an EMBL/GenBank/DDBJ whole genome shotgun (WGS) entry which is preliminary data.</text>
</comment>
<protein>
    <submittedName>
        <fullName evidence="1">Uncharacterized protein</fullName>
    </submittedName>
</protein>
<proteinExistence type="predicted"/>
<reference evidence="1 2" key="1">
    <citation type="submission" date="2020-10" db="EMBL/GenBank/DDBJ databases">
        <authorList>
            <person name="Castelo-Branco R."/>
            <person name="Eusebio N."/>
            <person name="Adriana R."/>
            <person name="Vieira A."/>
            <person name="Brugerolle De Fraissinette N."/>
            <person name="Rezende De Castro R."/>
            <person name="Schneider M.P."/>
            <person name="Vasconcelos V."/>
            <person name="Leao P.N."/>
        </authorList>
    </citation>
    <scope>NUCLEOTIDE SEQUENCE [LARGE SCALE GENOMIC DNA]</scope>
    <source>
        <strain evidence="1 2">LEGE 00031</strain>
    </source>
</reference>
<dbReference type="EMBL" id="JADEVV010000012">
    <property type="protein sequence ID" value="MBE9253404.1"/>
    <property type="molecule type" value="Genomic_DNA"/>
</dbReference>
<sequence length="70" mass="7905">MINREQFKAELDSVDDLTIDILHSVMVALKQKTTASTNHLDWSINNPLKNSIVHENDVLSPSSEAWDAEQ</sequence>
<evidence type="ECO:0000313" key="2">
    <source>
        <dbReference type="Proteomes" id="UP000658720"/>
    </source>
</evidence>
<name>A0ABR9VPY6_9SYNC</name>
<gene>
    <name evidence="1" type="ORF">IQ217_05915</name>
</gene>
<evidence type="ECO:0000313" key="1">
    <source>
        <dbReference type="EMBL" id="MBE9253404.1"/>
    </source>
</evidence>